<dbReference type="EMBL" id="CM026432">
    <property type="protein sequence ID" value="KAG0557965.1"/>
    <property type="molecule type" value="Genomic_DNA"/>
</dbReference>
<feature type="compositionally biased region" description="Basic and acidic residues" evidence="2">
    <location>
        <begin position="465"/>
        <end position="475"/>
    </location>
</feature>
<dbReference type="PROSITE" id="PS00028">
    <property type="entry name" value="ZINC_FINGER_C2H2_1"/>
    <property type="match status" value="1"/>
</dbReference>
<name>A0A8T0GH88_CERPU</name>
<keyword evidence="1" id="KW-0479">Metal-binding</keyword>
<sequence length="1322" mass="149831">MLLRTTYNDGKHLSTNDHKALQSLLNLEDLMEREKSFIKKNKLDDDNVENILEYLDTRQKRLSRFNYLKPSIEDCKKKTPEDKKTLEILNSSDKDLVNYNGLEIKLKSLDKKGLKQIKAKICSDIEKEPHLQETSKFGSKKFVDLLSLEGLQDLESDRKVHESLDTFIRQTMGREPYMSFTNRYSEKPLQKILEHQHAMNKCIKNLKVDVDICDAPDDNTNVEPHQVDFEIDPSGVKRGGSLARGLQVDRNPQKSKTNVPQVVATYASTKNQGKQNTSMDHLTDLPGWPLLSPSKLQLQKCEKCSREFFSSFNHRRHTRVHRRISHVDKLNQDEIQQIFSSSKKYDSEDLSGEVVVNHLLALSKQNNPMTLPLAYVKAGQDLLNILDNKNTAFPLSSEQILSILDEANEKTFLCSQGDVSKIGLEEKNLVASLGFIVEQTLVKAWMANKDAEALRNQQELVKEEEAAQMKREKNVAKKKKKKEKSRQRGLKERKVDASHLILNEEYESIDGEILSSEIVEEDISPTASSTSMNSSRLENNLMENLEMEVNSHIQNANEIVTNIGGEVEDLKRSKNYLLEFVDEVQKQESQCDLISQGKKEGQCSIFPSSNKIKTKDQCGYGHELEQDQNVVESCKRTPLKPCRETIKVDDQDYNQRVSWISDLKLHEEIHQNFHKTLRKPLIGTSYVPNIESNANAIPGVYRGKSSSLKGTTPFPTTQLWAKKTQKSLATDHINKNDNKDEGFCRHDICTIKNMSKDLDEEHTTSPYEMNVDAIGSITRVENEEFKTFEKKEAKLAPITSVANVVAGTRGLNNLSTTSFNLNANSEDWPPLSNLHATYYPKNTRMYPLTSYQCEVNSKPPNKLLFDKECSRQVGLEYKVEGSIVMTMSPLKNLISKTTSEATPTCSQKGIMIGSVAVPIGDYVHPTRDGMGSLGRRISTPLLAHQSYTAVLTSPLVQYTPESTITSIGRQRIYDGMSHMEFENSSNLQVKDSYRDRAHYKTSLLKPTHCMNFNVRHIKGPTFTLGDQGEQGILSKQPSWSSGLMRNLPQKVWRPVRPTSENIEYNVGGGINIESTSTSVTEKANNDSIEREENIHITLSQSAKGTQVNDIDISKVDECFAFATNSKVKDQIFIPNVKDKNNNASKVVTNCDEFLANLDSVNLQNYQEAVQDAVVTRVNSDNNCQPLKINSNELKANYIFHRNKEIIEKMDDIAHVETNPNHSAWISEAIEFHLSRWQLGLKDPETIIGNCEEEYSELQTSRWMDFMSTLLPITTKLSCYGRINNFKSLLNEQQSINVQNINDELIELSGGRIFSDSSINNNT</sequence>
<organism evidence="4 5">
    <name type="scientific">Ceratodon purpureus</name>
    <name type="common">Fire moss</name>
    <name type="synonym">Dicranum purpureum</name>
    <dbReference type="NCBI Taxonomy" id="3225"/>
    <lineage>
        <taxon>Eukaryota</taxon>
        <taxon>Viridiplantae</taxon>
        <taxon>Streptophyta</taxon>
        <taxon>Embryophyta</taxon>
        <taxon>Bryophyta</taxon>
        <taxon>Bryophytina</taxon>
        <taxon>Bryopsida</taxon>
        <taxon>Dicranidae</taxon>
        <taxon>Pseudoditrichales</taxon>
        <taxon>Ditrichaceae</taxon>
        <taxon>Ceratodon</taxon>
    </lineage>
</organism>
<evidence type="ECO:0000256" key="2">
    <source>
        <dbReference type="SAM" id="MobiDB-lite"/>
    </source>
</evidence>
<dbReference type="PROSITE" id="PS50157">
    <property type="entry name" value="ZINC_FINGER_C2H2_2"/>
    <property type="match status" value="1"/>
</dbReference>
<feature type="domain" description="C2H2-type" evidence="3">
    <location>
        <begin position="299"/>
        <end position="321"/>
    </location>
</feature>
<evidence type="ECO:0000259" key="3">
    <source>
        <dbReference type="PROSITE" id="PS50157"/>
    </source>
</evidence>
<evidence type="ECO:0000313" key="5">
    <source>
        <dbReference type="Proteomes" id="UP000822688"/>
    </source>
</evidence>
<gene>
    <name evidence="4" type="ORF">KC19_11G169300</name>
</gene>
<proteinExistence type="predicted"/>
<protein>
    <recommendedName>
        <fullName evidence="3">C2H2-type domain-containing protein</fullName>
    </recommendedName>
</protein>
<dbReference type="GO" id="GO:0008270">
    <property type="term" value="F:zinc ion binding"/>
    <property type="evidence" value="ECO:0007669"/>
    <property type="project" value="UniProtKB-KW"/>
</dbReference>
<dbReference type="Proteomes" id="UP000822688">
    <property type="component" value="Chromosome 11"/>
</dbReference>
<dbReference type="InterPro" id="IPR013087">
    <property type="entry name" value="Znf_C2H2_type"/>
</dbReference>
<keyword evidence="1" id="KW-0862">Zinc</keyword>
<feature type="region of interest" description="Disordered" evidence="2">
    <location>
        <begin position="465"/>
        <end position="491"/>
    </location>
</feature>
<feature type="compositionally biased region" description="Basic residues" evidence="2">
    <location>
        <begin position="476"/>
        <end position="488"/>
    </location>
</feature>
<keyword evidence="5" id="KW-1185">Reference proteome</keyword>
<accession>A0A8T0GH88</accession>
<keyword evidence="1" id="KW-0863">Zinc-finger</keyword>
<evidence type="ECO:0000256" key="1">
    <source>
        <dbReference type="PROSITE-ProRule" id="PRU00042"/>
    </source>
</evidence>
<dbReference type="PANTHER" id="PTHR36055">
    <property type="entry name" value="C2H2-LIKE ZINC FINGER PROTEIN"/>
    <property type="match status" value="1"/>
</dbReference>
<evidence type="ECO:0000313" key="4">
    <source>
        <dbReference type="EMBL" id="KAG0557965.1"/>
    </source>
</evidence>
<reference evidence="4 5" key="1">
    <citation type="submission" date="2020-06" db="EMBL/GenBank/DDBJ databases">
        <title>WGS assembly of Ceratodon purpureus strain R40.</title>
        <authorList>
            <person name="Carey S.B."/>
            <person name="Jenkins J."/>
            <person name="Shu S."/>
            <person name="Lovell J.T."/>
            <person name="Sreedasyam A."/>
            <person name="Maumus F."/>
            <person name="Tiley G.P."/>
            <person name="Fernandez-Pozo N."/>
            <person name="Barry K."/>
            <person name="Chen C."/>
            <person name="Wang M."/>
            <person name="Lipzen A."/>
            <person name="Daum C."/>
            <person name="Saski C.A."/>
            <person name="Payton A.C."/>
            <person name="Mcbreen J.C."/>
            <person name="Conrad R.E."/>
            <person name="Kollar L.M."/>
            <person name="Olsson S."/>
            <person name="Huttunen S."/>
            <person name="Landis J.B."/>
            <person name="Wickett N.J."/>
            <person name="Johnson M.G."/>
            <person name="Rensing S.A."/>
            <person name="Grimwood J."/>
            <person name="Schmutz J."/>
            <person name="Mcdaniel S.F."/>
        </authorList>
    </citation>
    <scope>NUCLEOTIDE SEQUENCE [LARGE SCALE GENOMIC DNA]</scope>
    <source>
        <strain evidence="4 5">R40</strain>
    </source>
</reference>
<comment type="caution">
    <text evidence="4">The sequence shown here is derived from an EMBL/GenBank/DDBJ whole genome shotgun (WGS) entry which is preliminary data.</text>
</comment>
<dbReference type="PANTHER" id="PTHR36055:SF1">
    <property type="entry name" value="C2H2-LIKE ZINC FINGER PROTEIN"/>
    <property type="match status" value="1"/>
</dbReference>